<dbReference type="PROSITE" id="PS50033">
    <property type="entry name" value="UBX"/>
    <property type="match status" value="1"/>
</dbReference>
<dbReference type="GO" id="GO:0043161">
    <property type="term" value="P:proteasome-mediated ubiquitin-dependent protein catabolic process"/>
    <property type="evidence" value="ECO:0007669"/>
    <property type="project" value="TreeGrafter"/>
</dbReference>
<dbReference type="GO" id="GO:0031468">
    <property type="term" value="P:nuclear membrane reassembly"/>
    <property type="evidence" value="ECO:0007669"/>
    <property type="project" value="TreeGrafter"/>
</dbReference>
<dbReference type="InterPro" id="IPR036241">
    <property type="entry name" value="NSFL1C_SEP_dom_sf"/>
</dbReference>
<keyword evidence="4" id="KW-1185">Reference proteome</keyword>
<dbReference type="InterPro" id="IPR029071">
    <property type="entry name" value="Ubiquitin-like_domsf"/>
</dbReference>
<dbReference type="SUPFAM" id="SSF102848">
    <property type="entry name" value="NSFL1 (p97 ATPase) cofactor p47, SEP domain"/>
    <property type="match status" value="1"/>
</dbReference>
<dbReference type="GO" id="GO:0000045">
    <property type="term" value="P:autophagosome assembly"/>
    <property type="evidence" value="ECO:0007669"/>
    <property type="project" value="TreeGrafter"/>
</dbReference>
<dbReference type="PANTHER" id="PTHR23333:SF20">
    <property type="entry name" value="NSFL1 COFACTOR P47"/>
    <property type="match status" value="1"/>
</dbReference>
<dbReference type="SUPFAM" id="SSF54236">
    <property type="entry name" value="Ubiquitin-like"/>
    <property type="match status" value="1"/>
</dbReference>
<feature type="domain" description="UBX" evidence="1">
    <location>
        <begin position="203"/>
        <end position="280"/>
    </location>
</feature>
<dbReference type="GO" id="GO:0007030">
    <property type="term" value="P:Golgi organization"/>
    <property type="evidence" value="ECO:0007669"/>
    <property type="project" value="TreeGrafter"/>
</dbReference>
<dbReference type="AlphaFoldDB" id="A0AAW1CFM8"/>
<dbReference type="InterPro" id="IPR012989">
    <property type="entry name" value="SEP_domain"/>
</dbReference>
<comment type="caution">
    <text evidence="3">The sequence shown here is derived from an EMBL/GenBank/DDBJ whole genome shotgun (WGS) entry which is preliminary data.</text>
</comment>
<dbReference type="Pfam" id="PF08059">
    <property type="entry name" value="SEP"/>
    <property type="match status" value="1"/>
</dbReference>
<reference evidence="3 4" key="1">
    <citation type="submission" date="2022-12" db="EMBL/GenBank/DDBJ databases">
        <title>Chromosome-level genome assembly of true bugs.</title>
        <authorList>
            <person name="Ma L."/>
            <person name="Li H."/>
        </authorList>
    </citation>
    <scope>NUCLEOTIDE SEQUENCE [LARGE SCALE GENOMIC DNA]</scope>
    <source>
        <strain evidence="3">Lab_2022b</strain>
    </source>
</reference>
<dbReference type="PANTHER" id="PTHR23333">
    <property type="entry name" value="UBX DOMAIN CONTAINING PROTEIN"/>
    <property type="match status" value="1"/>
</dbReference>
<sequence length="283" mass="31005">MKKTTEKQHGNDDDVQAFFAGGSVSSGQQIIGAANHANRNATLIMNMIRAAKSLTANADESLSQGQRLGLPGEESEVLSCNLSAEQATTNLIGMVLRVWADGFTVDDGPLRTLDNAQDREFLTMITNGIAPPEMIAEGSNSAIRLKVEDHSFEVYSKRPKKTEPFSGEGHQLGSEISEQQAVVEDVDMVSINDETVPAIEIDKTKPVTTVQVRLIDGRSLKISMNYNHTIGDLREYVSRIGPQYSNGNFRLVTSFPMKELNDYNVTVEEAGILNSSILLRCQK</sequence>
<dbReference type="InterPro" id="IPR001012">
    <property type="entry name" value="UBX_dom"/>
</dbReference>
<evidence type="ECO:0000259" key="1">
    <source>
        <dbReference type="PROSITE" id="PS50033"/>
    </source>
</evidence>
<dbReference type="SMART" id="SM00166">
    <property type="entry name" value="UBX"/>
    <property type="match status" value="1"/>
</dbReference>
<evidence type="ECO:0000313" key="3">
    <source>
        <dbReference type="EMBL" id="KAK9496610.1"/>
    </source>
</evidence>
<evidence type="ECO:0000313" key="4">
    <source>
        <dbReference type="Proteomes" id="UP001461498"/>
    </source>
</evidence>
<feature type="domain" description="SEP" evidence="2">
    <location>
        <begin position="91"/>
        <end position="156"/>
    </location>
</feature>
<dbReference type="GO" id="GO:0061025">
    <property type="term" value="P:membrane fusion"/>
    <property type="evidence" value="ECO:0007669"/>
    <property type="project" value="TreeGrafter"/>
</dbReference>
<dbReference type="Gene3D" id="3.30.420.210">
    <property type="entry name" value="SEP domain"/>
    <property type="match status" value="1"/>
</dbReference>
<name>A0AAW1CFM8_9HEMI</name>
<dbReference type="PROSITE" id="PS51399">
    <property type="entry name" value="SEP"/>
    <property type="match status" value="1"/>
</dbReference>
<dbReference type="Pfam" id="PF00789">
    <property type="entry name" value="UBX"/>
    <property type="match status" value="1"/>
</dbReference>
<accession>A0AAW1CFM8</accession>
<dbReference type="GO" id="GO:0005829">
    <property type="term" value="C:cytosol"/>
    <property type="evidence" value="ECO:0007669"/>
    <property type="project" value="TreeGrafter"/>
</dbReference>
<dbReference type="GO" id="GO:0043130">
    <property type="term" value="F:ubiquitin binding"/>
    <property type="evidence" value="ECO:0007669"/>
    <property type="project" value="TreeGrafter"/>
</dbReference>
<dbReference type="Proteomes" id="UP001461498">
    <property type="component" value="Unassembled WGS sequence"/>
</dbReference>
<dbReference type="SMART" id="SM00553">
    <property type="entry name" value="SEP"/>
    <property type="match status" value="1"/>
</dbReference>
<dbReference type="Gene3D" id="3.10.20.90">
    <property type="entry name" value="Phosphatidylinositol 3-kinase Catalytic Subunit, Chain A, domain 1"/>
    <property type="match status" value="1"/>
</dbReference>
<proteinExistence type="predicted"/>
<evidence type="ECO:0000259" key="2">
    <source>
        <dbReference type="PROSITE" id="PS51399"/>
    </source>
</evidence>
<gene>
    <name evidence="3" type="ORF">O3M35_013123</name>
</gene>
<protein>
    <submittedName>
        <fullName evidence="3">Uncharacterized protein</fullName>
    </submittedName>
</protein>
<dbReference type="CDD" id="cd01770">
    <property type="entry name" value="UBX_UBXN2"/>
    <property type="match status" value="1"/>
</dbReference>
<dbReference type="GO" id="GO:0005634">
    <property type="term" value="C:nucleus"/>
    <property type="evidence" value="ECO:0007669"/>
    <property type="project" value="TreeGrafter"/>
</dbReference>
<dbReference type="EMBL" id="JAPXFL010000066">
    <property type="protein sequence ID" value="KAK9496610.1"/>
    <property type="molecule type" value="Genomic_DNA"/>
</dbReference>
<organism evidence="3 4">
    <name type="scientific">Rhynocoris fuscipes</name>
    <dbReference type="NCBI Taxonomy" id="488301"/>
    <lineage>
        <taxon>Eukaryota</taxon>
        <taxon>Metazoa</taxon>
        <taxon>Ecdysozoa</taxon>
        <taxon>Arthropoda</taxon>
        <taxon>Hexapoda</taxon>
        <taxon>Insecta</taxon>
        <taxon>Pterygota</taxon>
        <taxon>Neoptera</taxon>
        <taxon>Paraneoptera</taxon>
        <taxon>Hemiptera</taxon>
        <taxon>Heteroptera</taxon>
        <taxon>Panheteroptera</taxon>
        <taxon>Cimicomorpha</taxon>
        <taxon>Reduviidae</taxon>
        <taxon>Harpactorinae</taxon>
        <taxon>Harpactorini</taxon>
        <taxon>Rhynocoris</taxon>
    </lineage>
</organism>